<accession>A0AAD5E6Y8</accession>
<evidence type="ECO:0000256" key="9">
    <source>
        <dbReference type="ARBA" id="ARBA00022989"/>
    </source>
</evidence>
<feature type="transmembrane region" description="Helical" evidence="14">
    <location>
        <begin position="233"/>
        <end position="254"/>
    </location>
</feature>
<evidence type="ECO:0000313" key="16">
    <source>
        <dbReference type="EMBL" id="KAI8577872.1"/>
    </source>
</evidence>
<dbReference type="EMBL" id="MU620935">
    <property type="protein sequence ID" value="KAI8577872.1"/>
    <property type="molecule type" value="Genomic_DNA"/>
</dbReference>
<comment type="pathway">
    <text evidence="2 14">Protein modification; protein glycosylation.</text>
</comment>
<dbReference type="InterPro" id="IPR007873">
    <property type="entry name" value="Glycosyltransferase_ALG3"/>
</dbReference>
<dbReference type="EC" id="2.4.1.258" evidence="3 14"/>
<name>A0AAD5E6Y8_UMBRA</name>
<evidence type="ECO:0000256" key="14">
    <source>
        <dbReference type="RuleBase" id="RU364047"/>
    </source>
</evidence>
<protein>
    <recommendedName>
        <fullName evidence="4 14">Dol-P-Man:Man(5)GlcNAc(2)-PP-Dol alpha-1,3-mannosyltransferase</fullName>
        <ecNumber evidence="3 14">2.4.1.258</ecNumber>
    </recommendedName>
    <alternativeName>
        <fullName evidence="14">Dol-P-Man-dependent alpha(1-3)-mannosyltransferase</fullName>
    </alternativeName>
</protein>
<feature type="transmembrane region" description="Helical" evidence="14">
    <location>
        <begin position="293"/>
        <end position="311"/>
    </location>
</feature>
<dbReference type="RefSeq" id="XP_051442876.1">
    <property type="nucleotide sequence ID" value="XM_051590437.1"/>
</dbReference>
<feature type="compositionally biased region" description="Basic residues" evidence="15">
    <location>
        <begin position="1"/>
        <end position="19"/>
    </location>
</feature>
<comment type="catalytic activity">
    <reaction evidence="12 14">
        <text>an alpha-D-Man-(1-&gt;2)-alpha-D-Man-(1-&gt;2)-alpha-D-Man-(1-&gt;3)-[alpha-D-Man-(1-&gt;6)]-beta-D-Man-(1-&gt;4)-beta-D-GlcNAc-(1-&gt;4)-alpha-D-GlcNAc-diphospho-di-trans,poly-cis-dolichol + a di-trans,poly-cis-dolichyl beta-D-mannosyl phosphate = an alpha-D-Man-(1-&gt;2)-alpha-D-Man-(1-&gt;2)-alpha-D-Man-(1-&gt;3)-[alpha-D-Man-(1-&gt;3)-alpha-D-Man-(1-&gt;6)]-beta-D-Man-(1-&gt;4)-beta-D-GlcNAc-(1-&gt;4)-alpha-D-GlcNAc-diphospho-di-trans,poly-cis-dolichol + a di-trans,poly-cis-dolichyl phosphate + H(+)</text>
        <dbReference type="Rhea" id="RHEA:29527"/>
        <dbReference type="Rhea" id="RHEA-COMP:19498"/>
        <dbReference type="Rhea" id="RHEA-COMP:19501"/>
        <dbReference type="Rhea" id="RHEA-COMP:19516"/>
        <dbReference type="Rhea" id="RHEA-COMP:19517"/>
        <dbReference type="ChEBI" id="CHEBI:15378"/>
        <dbReference type="ChEBI" id="CHEBI:57683"/>
        <dbReference type="ChEBI" id="CHEBI:58211"/>
        <dbReference type="ChEBI" id="CHEBI:132515"/>
        <dbReference type="ChEBI" id="CHEBI:132516"/>
        <dbReference type="EC" id="2.4.1.258"/>
    </reaction>
    <physiologicalReaction direction="left-to-right" evidence="12 14">
        <dbReference type="Rhea" id="RHEA:29528"/>
    </physiologicalReaction>
</comment>
<organism evidence="16 17">
    <name type="scientific">Umbelopsis ramanniana AG</name>
    <dbReference type="NCBI Taxonomy" id="1314678"/>
    <lineage>
        <taxon>Eukaryota</taxon>
        <taxon>Fungi</taxon>
        <taxon>Fungi incertae sedis</taxon>
        <taxon>Mucoromycota</taxon>
        <taxon>Mucoromycotina</taxon>
        <taxon>Umbelopsidomycetes</taxon>
        <taxon>Umbelopsidales</taxon>
        <taxon>Umbelopsidaceae</taxon>
        <taxon>Umbelopsis</taxon>
    </lineage>
</organism>
<keyword evidence="8 14" id="KW-0256">Endoplasmic reticulum</keyword>
<evidence type="ECO:0000256" key="4">
    <source>
        <dbReference type="ARBA" id="ARBA00015561"/>
    </source>
</evidence>
<evidence type="ECO:0000313" key="17">
    <source>
        <dbReference type="Proteomes" id="UP001206595"/>
    </source>
</evidence>
<dbReference type="AlphaFoldDB" id="A0AAD5E6Y8"/>
<keyword evidence="7 14" id="KW-0812">Transmembrane</keyword>
<comment type="function">
    <text evidence="11 14">Dol-P-Man:Man(5)GlcNAc(2)-PP-Dol alpha-1,3-mannosyltransferase that operates in the biosynthetic pathway of dolichol-linked oligosaccharides, the glycan precursors employed in protein asparagine (N)-glycosylation. The assembly of dolichol-linked oligosaccharides begins on the cytosolic side of the endoplasmic reticulum membrane and finishes in its lumen. The sequential addition of sugars to dolichol pyrophosphate produces dolichol-linked oligosaccharides containing fourteen sugars, including two GlcNAcs, nine mannoses and three glucoses. Once assembled, the oligosaccharide is transferred from the lipid to nascent proteins by oligosaccharyltransferases. In the lumen of the endoplasmic reticulum, adds the first dolichyl beta-D-mannosyl phosphate derived mannose in an alpha-1,3 linkage to Man(5)GlcNAc(2)-PP-dolichol to produce Man(6)GlcNAc(2)-PP-dolichol.</text>
</comment>
<evidence type="ECO:0000256" key="13">
    <source>
        <dbReference type="ARBA" id="ARBA00093457"/>
    </source>
</evidence>
<comment type="similarity">
    <text evidence="13">Belongs to the glycosyltransferase ALG3 family.</text>
</comment>
<keyword evidence="9 14" id="KW-1133">Transmembrane helix</keyword>
<evidence type="ECO:0000256" key="11">
    <source>
        <dbReference type="ARBA" id="ARBA00044743"/>
    </source>
</evidence>
<feature type="transmembrane region" description="Helical" evidence="14">
    <location>
        <begin position="46"/>
        <end position="66"/>
    </location>
</feature>
<keyword evidence="6 14" id="KW-0808">Transferase</keyword>
<dbReference type="PANTHER" id="PTHR12646:SF0">
    <property type="entry name" value="DOL-P-MAN:MAN(5)GLCNAC(2)-PP-DOL ALPHA-1,3-MANNOSYLTRANSFERASE"/>
    <property type="match status" value="1"/>
</dbReference>
<feature type="transmembrane region" description="Helical" evidence="14">
    <location>
        <begin position="131"/>
        <end position="151"/>
    </location>
</feature>
<comment type="subcellular location">
    <subcellularLocation>
        <location evidence="1 14">Endoplasmic reticulum membrane</location>
        <topology evidence="1 14">Multi-pass membrane protein</topology>
    </subcellularLocation>
</comment>
<dbReference type="Proteomes" id="UP001206595">
    <property type="component" value="Unassembled WGS sequence"/>
</dbReference>
<reference evidence="16" key="2">
    <citation type="journal article" date="2022" name="Proc. Natl. Acad. Sci. U.S.A.">
        <title>Diploid-dominant life cycles characterize the early evolution of Fungi.</title>
        <authorList>
            <person name="Amses K.R."/>
            <person name="Simmons D.R."/>
            <person name="Longcore J.E."/>
            <person name="Mondo S.J."/>
            <person name="Seto K."/>
            <person name="Jeronimo G.H."/>
            <person name="Bonds A.E."/>
            <person name="Quandt C.A."/>
            <person name="Davis W.J."/>
            <person name="Chang Y."/>
            <person name="Federici B.A."/>
            <person name="Kuo A."/>
            <person name="LaButti K."/>
            <person name="Pangilinan J."/>
            <person name="Andreopoulos W."/>
            <person name="Tritt A."/>
            <person name="Riley R."/>
            <person name="Hundley H."/>
            <person name="Johnson J."/>
            <person name="Lipzen A."/>
            <person name="Barry K."/>
            <person name="Lang B.F."/>
            <person name="Cuomo C.A."/>
            <person name="Buchler N.E."/>
            <person name="Grigoriev I.V."/>
            <person name="Spatafora J.W."/>
            <person name="Stajich J.E."/>
            <person name="James T.Y."/>
        </authorList>
    </citation>
    <scope>NUCLEOTIDE SEQUENCE</scope>
    <source>
        <strain evidence="16">AG</strain>
    </source>
</reference>
<keyword evidence="5 14" id="KW-0328">Glycosyltransferase</keyword>
<evidence type="ECO:0000256" key="12">
    <source>
        <dbReference type="ARBA" id="ARBA00049506"/>
    </source>
</evidence>
<keyword evidence="17" id="KW-1185">Reference proteome</keyword>
<dbReference type="GO" id="GO:0005789">
    <property type="term" value="C:endoplasmic reticulum membrane"/>
    <property type="evidence" value="ECO:0007669"/>
    <property type="project" value="UniProtKB-SubCell"/>
</dbReference>
<evidence type="ECO:0000256" key="1">
    <source>
        <dbReference type="ARBA" id="ARBA00004477"/>
    </source>
</evidence>
<evidence type="ECO:0000256" key="2">
    <source>
        <dbReference type="ARBA" id="ARBA00004922"/>
    </source>
</evidence>
<evidence type="ECO:0000256" key="3">
    <source>
        <dbReference type="ARBA" id="ARBA00011964"/>
    </source>
</evidence>
<dbReference type="PANTHER" id="PTHR12646">
    <property type="entry name" value="NOT56 - RELATED"/>
    <property type="match status" value="1"/>
</dbReference>
<dbReference type="GO" id="GO:0052925">
    <property type="term" value="F:dol-P-Man:Man(5)GlcNAc(2)-PP-Dol alpha-1,3-mannosyltransferase activity"/>
    <property type="evidence" value="ECO:0007669"/>
    <property type="project" value="UniProtKB-EC"/>
</dbReference>
<reference evidence="16" key="1">
    <citation type="submission" date="2021-06" db="EMBL/GenBank/DDBJ databases">
        <authorList>
            <consortium name="DOE Joint Genome Institute"/>
            <person name="Mondo S.J."/>
            <person name="Amses K.R."/>
            <person name="Simmons D.R."/>
            <person name="Longcore J.E."/>
            <person name="Seto K."/>
            <person name="Alves G.H."/>
            <person name="Bonds A.E."/>
            <person name="Quandt C.A."/>
            <person name="Davis W.J."/>
            <person name="Chang Y."/>
            <person name="Letcher P.M."/>
            <person name="Powell M.J."/>
            <person name="Kuo A."/>
            <person name="Labutti K."/>
            <person name="Pangilinan J."/>
            <person name="Andreopoulos W."/>
            <person name="Tritt A."/>
            <person name="Riley R."/>
            <person name="Hundley H."/>
            <person name="Johnson J."/>
            <person name="Lipzen A."/>
            <person name="Barry K."/>
            <person name="Berbee M.L."/>
            <person name="Buchler N.E."/>
            <person name="Grigoriev I.V."/>
            <person name="Spatafora J.W."/>
            <person name="Stajich J.E."/>
            <person name="James T.Y."/>
        </authorList>
    </citation>
    <scope>NUCLEOTIDE SEQUENCE</scope>
    <source>
        <strain evidence="16">AG</strain>
    </source>
</reference>
<sequence length="444" mass="50859">MPHSSRAKLAKKTSGKRARPSSSSQKTYNVQDFVSIPMRLLMDPAYFWYMGTALLVGEFFLNLFIIQRVSYTEIDWVAYMQEVGGFLAGERDYTKLKGDTGPLVYPAGFVWVYSALYHVTDKGTNIRRAQYIFAGLYLATQYVVFSIYRASKRVPPFLIVMLCLSKRLHSIYVLRCFNDPVAMFLLYCAILAMIHKQYRVASILFSLGVSVKMNVLLFFPAFGLLLWKAEGAWLTILNLIVMGGIQRLIAWPFLQENSAAYISKAFEFSRVFDYKWTVNWRMIEEETFASKDFANLLLAGHAAVVMAFLFSKWCRRSEGGVFGVFQRGWSGTTPVSADDIIYAMFTCNLIGMVFSRSLHYQFYSWYFHTLPYLVWQSKWEGAIAYTTAAKGVVLATMEVCWLTYPSTTNSSLALLACHVLLLSGIWRSELPKYEMPNWLKQHAE</sequence>
<dbReference type="Pfam" id="PF05208">
    <property type="entry name" value="ALG3"/>
    <property type="match status" value="1"/>
</dbReference>
<feature type="region of interest" description="Disordered" evidence="15">
    <location>
        <begin position="1"/>
        <end position="24"/>
    </location>
</feature>
<dbReference type="GeneID" id="75915780"/>
<evidence type="ECO:0000256" key="7">
    <source>
        <dbReference type="ARBA" id="ARBA00022692"/>
    </source>
</evidence>
<evidence type="ECO:0000256" key="8">
    <source>
        <dbReference type="ARBA" id="ARBA00022824"/>
    </source>
</evidence>
<feature type="transmembrane region" description="Helical" evidence="14">
    <location>
        <begin position="171"/>
        <end position="192"/>
    </location>
</feature>
<evidence type="ECO:0000256" key="5">
    <source>
        <dbReference type="ARBA" id="ARBA00022676"/>
    </source>
</evidence>
<keyword evidence="10 14" id="KW-0472">Membrane</keyword>
<feature type="transmembrane region" description="Helical" evidence="14">
    <location>
        <begin position="103"/>
        <end position="119"/>
    </location>
</feature>
<feature type="transmembrane region" description="Helical" evidence="14">
    <location>
        <begin position="204"/>
        <end position="227"/>
    </location>
</feature>
<proteinExistence type="inferred from homology"/>
<feature type="transmembrane region" description="Helical" evidence="14">
    <location>
        <begin position="340"/>
        <end position="362"/>
    </location>
</feature>
<evidence type="ECO:0000256" key="6">
    <source>
        <dbReference type="ARBA" id="ARBA00022679"/>
    </source>
</evidence>
<evidence type="ECO:0000256" key="15">
    <source>
        <dbReference type="SAM" id="MobiDB-lite"/>
    </source>
</evidence>
<gene>
    <name evidence="16" type="ORF">K450DRAFT_249667</name>
</gene>
<evidence type="ECO:0000256" key="10">
    <source>
        <dbReference type="ARBA" id="ARBA00023136"/>
    </source>
</evidence>
<comment type="caution">
    <text evidence="16">The sequence shown here is derived from an EMBL/GenBank/DDBJ whole genome shotgun (WGS) entry which is preliminary data.</text>
</comment>